<evidence type="ECO:0000256" key="2">
    <source>
        <dbReference type="ARBA" id="ARBA00022692"/>
    </source>
</evidence>
<keyword evidence="4 6" id="KW-0472">Membrane</keyword>
<evidence type="ECO:0000256" key="6">
    <source>
        <dbReference type="SAM" id="Phobius"/>
    </source>
</evidence>
<dbReference type="PANTHER" id="PTHR10037:SF62">
    <property type="entry name" value="SODIUM CHANNEL PROTEIN 60E"/>
    <property type="match status" value="1"/>
</dbReference>
<dbReference type="SUPFAM" id="SSF81324">
    <property type="entry name" value="Voltage-gated potassium channels"/>
    <property type="match status" value="1"/>
</dbReference>
<dbReference type="AlphaFoldDB" id="A0A7S4T4E2"/>
<dbReference type="InterPro" id="IPR043203">
    <property type="entry name" value="VGCC_Ca_Na"/>
</dbReference>
<evidence type="ECO:0000256" key="4">
    <source>
        <dbReference type="ARBA" id="ARBA00023136"/>
    </source>
</evidence>
<gene>
    <name evidence="8" type="ORF">AMON00008_LOCUS62476</name>
</gene>
<evidence type="ECO:0000313" key="8">
    <source>
        <dbReference type="EMBL" id="CAE4665261.1"/>
    </source>
</evidence>
<feature type="transmembrane region" description="Helical" evidence="6">
    <location>
        <begin position="177"/>
        <end position="196"/>
    </location>
</feature>
<dbReference type="InterPro" id="IPR027359">
    <property type="entry name" value="Volt_channel_dom_sf"/>
</dbReference>
<feature type="transmembrane region" description="Helical" evidence="6">
    <location>
        <begin position="31"/>
        <end position="49"/>
    </location>
</feature>
<evidence type="ECO:0000259" key="7">
    <source>
        <dbReference type="Pfam" id="PF00520"/>
    </source>
</evidence>
<dbReference type="Gene3D" id="1.10.287.70">
    <property type="match status" value="1"/>
</dbReference>
<feature type="region of interest" description="Disordered" evidence="5">
    <location>
        <begin position="430"/>
        <end position="465"/>
    </location>
</feature>
<feature type="compositionally biased region" description="Low complexity" evidence="5">
    <location>
        <begin position="430"/>
        <end position="445"/>
    </location>
</feature>
<evidence type="ECO:0000256" key="1">
    <source>
        <dbReference type="ARBA" id="ARBA00004141"/>
    </source>
</evidence>
<dbReference type="InterPro" id="IPR018247">
    <property type="entry name" value="EF_Hand_1_Ca_BS"/>
</dbReference>
<keyword evidence="2 6" id="KW-0812">Transmembrane</keyword>
<dbReference type="EMBL" id="HBNR01087154">
    <property type="protein sequence ID" value="CAE4665261.1"/>
    <property type="molecule type" value="Transcribed_RNA"/>
</dbReference>
<dbReference type="GO" id="GO:0005248">
    <property type="term" value="F:voltage-gated sodium channel activity"/>
    <property type="evidence" value="ECO:0007669"/>
    <property type="project" value="TreeGrafter"/>
</dbReference>
<organism evidence="8">
    <name type="scientific">Alexandrium monilatum</name>
    <dbReference type="NCBI Taxonomy" id="311494"/>
    <lineage>
        <taxon>Eukaryota</taxon>
        <taxon>Sar</taxon>
        <taxon>Alveolata</taxon>
        <taxon>Dinophyceae</taxon>
        <taxon>Gonyaulacales</taxon>
        <taxon>Pyrocystaceae</taxon>
        <taxon>Alexandrium</taxon>
    </lineage>
</organism>
<dbReference type="Pfam" id="PF00520">
    <property type="entry name" value="Ion_trans"/>
    <property type="match status" value="1"/>
</dbReference>
<feature type="transmembrane region" description="Helical" evidence="6">
    <location>
        <begin position="69"/>
        <end position="91"/>
    </location>
</feature>
<dbReference type="InterPro" id="IPR005821">
    <property type="entry name" value="Ion_trans_dom"/>
</dbReference>
<evidence type="ECO:0000256" key="5">
    <source>
        <dbReference type="SAM" id="MobiDB-lite"/>
    </source>
</evidence>
<feature type="domain" description="Ion transport" evidence="7">
    <location>
        <begin position="31"/>
        <end position="290"/>
    </location>
</feature>
<dbReference type="Gene3D" id="1.20.120.350">
    <property type="entry name" value="Voltage-gated potassium channels. Chain C"/>
    <property type="match status" value="1"/>
</dbReference>
<name>A0A7S4T4E2_9DINO</name>
<dbReference type="PROSITE" id="PS00018">
    <property type="entry name" value="EF_HAND_1"/>
    <property type="match status" value="1"/>
</dbReference>
<comment type="subcellular location">
    <subcellularLocation>
        <location evidence="1">Membrane</location>
        <topology evidence="1">Multi-pass membrane protein</topology>
    </subcellularLocation>
</comment>
<evidence type="ECO:0000256" key="3">
    <source>
        <dbReference type="ARBA" id="ARBA00022989"/>
    </source>
</evidence>
<protein>
    <recommendedName>
        <fullName evidence="7">Ion transport domain-containing protein</fullName>
    </recommendedName>
</protein>
<feature type="transmembrane region" description="Helical" evidence="6">
    <location>
        <begin position="103"/>
        <end position="121"/>
    </location>
</feature>
<proteinExistence type="predicted"/>
<dbReference type="PANTHER" id="PTHR10037">
    <property type="entry name" value="VOLTAGE-GATED CATION CHANNEL CALCIUM AND SODIUM"/>
    <property type="match status" value="1"/>
</dbReference>
<sequence length="488" mass="53743">MSPTVHRGASLLLGKPKNNTSAFARLEEQACFRNVTLAVIVLNALWIAVDVEWNHAALRRDGRLPLEPASTAIELVFCAFFSAELAVRFLAFRRKVLCLWDGWFVFDATLVALMVLETWILPLADAVGGGGDSGGMLANFSSFRLLRLLRLTRMAKIMRSFPELLTLVRSIVDATQAVFFILLFLVIVVYVFAIVFTTQLGGPRPRAQRAAADGADDPSAAEMFSDLGSSMMTLFTNGVLGDNLAQTFLAIRDQSLVLMWLFVLFVLISGVTLLNMLIGVLCQVIDDRSKEEEQARRSAELRGCLTEAFRSADTSDDGRICEAEWSRIREDGALRSSLARLGVEEECLDEHWGKMQESLFAQHDGEGEWSTPRELSFEGFVEQIMELRWDTPAKTLDMEMLKATVTLEDGALRRQLDRIEAGLAQLLGRAAPEAAPGPEGSAREPVLAGAGAPEARGRDARPSGRAIARGRLAEVPTELLFGALRVRR</sequence>
<keyword evidence="3 6" id="KW-1133">Transmembrane helix</keyword>
<dbReference type="GO" id="GO:0001518">
    <property type="term" value="C:voltage-gated sodium channel complex"/>
    <property type="evidence" value="ECO:0007669"/>
    <property type="project" value="TreeGrafter"/>
</dbReference>
<feature type="transmembrane region" description="Helical" evidence="6">
    <location>
        <begin position="257"/>
        <end position="282"/>
    </location>
</feature>
<accession>A0A7S4T4E2</accession>
<reference evidence="8" key="1">
    <citation type="submission" date="2021-01" db="EMBL/GenBank/DDBJ databases">
        <authorList>
            <person name="Corre E."/>
            <person name="Pelletier E."/>
            <person name="Niang G."/>
            <person name="Scheremetjew M."/>
            <person name="Finn R."/>
            <person name="Kale V."/>
            <person name="Holt S."/>
            <person name="Cochrane G."/>
            <person name="Meng A."/>
            <person name="Brown T."/>
            <person name="Cohen L."/>
        </authorList>
    </citation>
    <scope>NUCLEOTIDE SEQUENCE</scope>
    <source>
        <strain evidence="8">CCMP3105</strain>
    </source>
</reference>